<dbReference type="InterPro" id="IPR036852">
    <property type="entry name" value="Peptidase_S8/S53_dom_sf"/>
</dbReference>
<evidence type="ECO:0000256" key="6">
    <source>
        <dbReference type="PROSITE-ProRule" id="PRU01240"/>
    </source>
</evidence>
<protein>
    <submittedName>
        <fullName evidence="8">S8 family serine peptidase</fullName>
    </submittedName>
</protein>
<evidence type="ECO:0000256" key="3">
    <source>
        <dbReference type="ARBA" id="ARBA00022729"/>
    </source>
</evidence>
<evidence type="ECO:0000256" key="5">
    <source>
        <dbReference type="ARBA" id="ARBA00022825"/>
    </source>
</evidence>
<dbReference type="NCBIfam" id="TIGR01414">
    <property type="entry name" value="autotrans_barl"/>
    <property type="match status" value="1"/>
</dbReference>
<feature type="active site" description="Charge relay system" evidence="6">
    <location>
        <position position="179"/>
    </location>
</feature>
<dbReference type="PRINTS" id="PR00723">
    <property type="entry name" value="SUBTILISIN"/>
</dbReference>
<dbReference type="PANTHER" id="PTHR43399">
    <property type="entry name" value="SUBTILISIN-RELATED"/>
    <property type="match status" value="1"/>
</dbReference>
<feature type="active site" description="Charge relay system" evidence="6">
    <location>
        <position position="90"/>
    </location>
</feature>
<dbReference type="Pfam" id="PF03797">
    <property type="entry name" value="Autotransporter"/>
    <property type="match status" value="1"/>
</dbReference>
<feature type="domain" description="Autotransporter" evidence="7">
    <location>
        <begin position="785"/>
        <end position="1063"/>
    </location>
</feature>
<evidence type="ECO:0000256" key="4">
    <source>
        <dbReference type="ARBA" id="ARBA00022801"/>
    </source>
</evidence>
<comment type="caution">
    <text evidence="8">The sequence shown here is derived from an EMBL/GenBank/DDBJ whole genome shotgun (WGS) entry which is preliminary data.</text>
</comment>
<keyword evidence="3" id="KW-0732">Signal</keyword>
<sequence length="1063" mass="113387">MLNSKKRDRQLASCTFHPSLRVSPLTLSLLAGMWTIPTQALAYSEQGRLHDAASWHSAEFKLDWGLAAIGADVAYARGLSGNGVRLSLGDTGVDLRHSEFAAKDNRPVRIADFGCEKEMLPTKGNRGCFFSEGDRANIEYNDLPPETLARLEQLIANRELSRDELDEYKAMLGAAYEPHGTHVAGTMLANRDGKGMHGVAYAANLSSIRLFGNVYNDAPESQGQDKTVMPALEAYLPAYEQLRAQNVRAINHSWGIPEDLSTVEQLDAALQKHRSGLIDVFAKMSQDSGLLQVWAAGNSENNPTPELSPFADTLASLPRAMPELEPYWLSVVNVNKNLLLNSDSFRCGYSMNWCVAAPGTVITSSVVDGEIDVKKRYAEDGEVNGVDVIADRPRFGYATYTGTSMAAPHVTGALALLMERFPYLSNPQVRDVLLTTTQDLGAPGVDDVYGWGLIDLKKAIDGPGQLRVDTTVAMDRRAGGAVIWQGGAWDDWRNDISGPGRLGKTGDGWLRLSGNNSFAGVTLNGGILELDGNNRLASDINVAGGLLRLNGTLQGTELNVNGGIAHINGQQTGAITRVGAGGWLSGDGTLADTQVLGTIAPGSEHRPLTVNGNYLQGAGSALIATAGQLGAVPALQVTGLAELEASTLRLARNPGVFALGQHYRVLQADAGIKGHFTSFDHQAFSPFLSFTQTQDTHSIGVDVARGLPLLSAASTANQRATASAADNLAMSEPLAQRLTSLFPDEARHALGQLSGELHASTQSILLENTQVLRNAALVRAREVLDSPSRQGVWVQSLLQGGRLNGDGNAASASHKLSGILVGADHDFEQGTSAGLLLSSGQTRVKTAGGDRATLDGYQFGLHAGHAWDTFGLYGGLAYGHNRIQTKRHINIAGIDENLSANYRSRTQQVFVEGNYRLSQGAWDWQPFVQLASVRSQTDGFSERGAKSALSGRAASSAVNLTTGGVRFKVDLHRTSAGPSWLSLNGSAAYTRASGDLSPTTDVAWQGASSMRVAGAPLNSTALQLNLGAVARLTHSSALSMNLSDQRGERARERSVSAQYQFEF</sequence>
<dbReference type="InterPro" id="IPR006315">
    <property type="entry name" value="OM_autotransptr_brl_dom"/>
</dbReference>
<evidence type="ECO:0000313" key="9">
    <source>
        <dbReference type="Proteomes" id="UP001609821"/>
    </source>
</evidence>
<dbReference type="PROSITE" id="PS00137">
    <property type="entry name" value="SUBTILASE_HIS"/>
    <property type="match status" value="1"/>
</dbReference>
<evidence type="ECO:0000256" key="2">
    <source>
        <dbReference type="ARBA" id="ARBA00022670"/>
    </source>
</evidence>
<name>A0ABW7M2F2_9PSED</name>
<dbReference type="InterPro" id="IPR023828">
    <property type="entry name" value="Peptidase_S8_Ser-AS"/>
</dbReference>
<dbReference type="InterPro" id="IPR005546">
    <property type="entry name" value="Autotransporte_beta"/>
</dbReference>
<dbReference type="PROSITE" id="PS51208">
    <property type="entry name" value="AUTOTRANSPORTER"/>
    <property type="match status" value="1"/>
</dbReference>
<accession>A0ABW7M2F2</accession>
<feature type="active site" description="Charge relay system" evidence="6">
    <location>
        <position position="404"/>
    </location>
</feature>
<dbReference type="SMART" id="SM00869">
    <property type="entry name" value="Autotransporter"/>
    <property type="match status" value="1"/>
</dbReference>
<keyword evidence="9" id="KW-1185">Reference proteome</keyword>
<dbReference type="CDD" id="cd04848">
    <property type="entry name" value="Peptidases_S8_Autotransporter_serine_protease_like"/>
    <property type="match status" value="1"/>
</dbReference>
<keyword evidence="5 6" id="KW-0720">Serine protease</keyword>
<dbReference type="EMBL" id="JBINXB010000035">
    <property type="protein sequence ID" value="MFH6568080.1"/>
    <property type="molecule type" value="Genomic_DNA"/>
</dbReference>
<reference evidence="8 9" key="1">
    <citation type="submission" date="2024-10" db="EMBL/GenBank/DDBJ databases">
        <title>Aeromonas and Pseudomonas from the Cagarras Archipelago, Rio de Janeiro, Brazil.</title>
        <authorList>
            <person name="Canellas A.L.B."/>
            <person name="Laport M.S."/>
        </authorList>
    </citation>
    <scope>NUCLEOTIDE SEQUENCE [LARGE SCALE GENOMIC DNA]</scope>
    <source>
        <strain evidence="8 9">CPF-4</strain>
    </source>
</reference>
<dbReference type="Gene3D" id="3.40.50.200">
    <property type="entry name" value="Peptidase S8/S53 domain"/>
    <property type="match status" value="1"/>
</dbReference>
<dbReference type="InterPro" id="IPR036709">
    <property type="entry name" value="Autotransporte_beta_dom_sf"/>
</dbReference>
<dbReference type="InterPro" id="IPR022398">
    <property type="entry name" value="Peptidase_S8_His-AS"/>
</dbReference>
<dbReference type="PROSITE" id="PS51892">
    <property type="entry name" value="SUBTILASE"/>
    <property type="match status" value="1"/>
</dbReference>
<comment type="similarity">
    <text evidence="1 6">Belongs to the peptidase S8 family.</text>
</comment>
<dbReference type="InterPro" id="IPR051048">
    <property type="entry name" value="Peptidase_S8/S53_subtilisin"/>
</dbReference>
<dbReference type="PROSITE" id="PS00138">
    <property type="entry name" value="SUBTILASE_SER"/>
    <property type="match status" value="1"/>
</dbReference>
<dbReference type="RefSeq" id="WP_395247424.1">
    <property type="nucleotide sequence ID" value="NZ_JBINXA010000036.1"/>
</dbReference>
<dbReference type="Pfam" id="PF00082">
    <property type="entry name" value="Peptidase_S8"/>
    <property type="match status" value="1"/>
</dbReference>
<dbReference type="PANTHER" id="PTHR43399:SF4">
    <property type="entry name" value="CELL WALL-ASSOCIATED PROTEASE"/>
    <property type="match status" value="1"/>
</dbReference>
<keyword evidence="4 6" id="KW-0378">Hydrolase</keyword>
<gene>
    <name evidence="8" type="ORF">ACHMWK_19155</name>
</gene>
<keyword evidence="2 6" id="KW-0645">Protease</keyword>
<dbReference type="SUPFAM" id="SSF103515">
    <property type="entry name" value="Autotransporter"/>
    <property type="match status" value="1"/>
</dbReference>
<organism evidence="8 9">
    <name type="scientific">Pseudomonas kulmbachensis</name>
    <dbReference type="NCBI Taxonomy" id="3043408"/>
    <lineage>
        <taxon>Bacteria</taxon>
        <taxon>Pseudomonadati</taxon>
        <taxon>Pseudomonadota</taxon>
        <taxon>Gammaproteobacteria</taxon>
        <taxon>Pseudomonadales</taxon>
        <taxon>Pseudomonadaceae</taxon>
        <taxon>Pseudomonas</taxon>
    </lineage>
</organism>
<dbReference type="Gene3D" id="2.40.128.130">
    <property type="entry name" value="Autotransporter beta-domain"/>
    <property type="match status" value="1"/>
</dbReference>
<evidence type="ECO:0000256" key="1">
    <source>
        <dbReference type="ARBA" id="ARBA00011073"/>
    </source>
</evidence>
<evidence type="ECO:0000313" key="8">
    <source>
        <dbReference type="EMBL" id="MFH6568080.1"/>
    </source>
</evidence>
<proteinExistence type="inferred from homology"/>
<dbReference type="InterPro" id="IPR000209">
    <property type="entry name" value="Peptidase_S8/S53_dom"/>
</dbReference>
<dbReference type="InterPro" id="IPR015500">
    <property type="entry name" value="Peptidase_S8_subtilisin-rel"/>
</dbReference>
<dbReference type="Proteomes" id="UP001609821">
    <property type="component" value="Unassembled WGS sequence"/>
</dbReference>
<evidence type="ECO:0000259" key="7">
    <source>
        <dbReference type="PROSITE" id="PS51208"/>
    </source>
</evidence>
<dbReference type="InterPro" id="IPR034061">
    <property type="entry name" value="Peptidases_S8_Autotransporter"/>
</dbReference>
<dbReference type="SUPFAM" id="SSF52743">
    <property type="entry name" value="Subtilisin-like"/>
    <property type="match status" value="1"/>
</dbReference>